<feature type="transmembrane region" description="Helical" evidence="4">
    <location>
        <begin position="148"/>
        <end position="173"/>
    </location>
</feature>
<feature type="transmembrane region" description="Helical" evidence="4">
    <location>
        <begin position="387"/>
        <end position="406"/>
    </location>
</feature>
<feature type="transmembrane region" description="Helical" evidence="4">
    <location>
        <begin position="412"/>
        <end position="433"/>
    </location>
</feature>
<reference evidence="6 7" key="2">
    <citation type="submission" date="2019-02" db="EMBL/GenBank/DDBJ databases">
        <title>'Lichenibacterium ramalinii' gen. nov. sp. nov., 'Lichenibacterium minor' gen. nov. sp. nov.</title>
        <authorList>
            <person name="Pankratov T."/>
        </authorList>
    </citation>
    <scope>NUCLEOTIDE SEQUENCE [LARGE SCALE GENOMIC DNA]</scope>
    <source>
        <strain evidence="6 7">RmlP001</strain>
    </source>
</reference>
<proteinExistence type="predicted"/>
<evidence type="ECO:0000256" key="4">
    <source>
        <dbReference type="SAM" id="Phobius"/>
    </source>
</evidence>
<protein>
    <submittedName>
        <fullName evidence="6">MFS transporter</fullName>
    </submittedName>
</protein>
<feature type="transmembrane region" description="Helical" evidence="4">
    <location>
        <begin position="209"/>
        <end position="228"/>
    </location>
</feature>
<dbReference type="Proteomes" id="UP000289411">
    <property type="component" value="Unassembled WGS sequence"/>
</dbReference>
<evidence type="ECO:0000259" key="5">
    <source>
        <dbReference type="PROSITE" id="PS50850"/>
    </source>
</evidence>
<evidence type="ECO:0000313" key="6">
    <source>
        <dbReference type="EMBL" id="RYB06812.1"/>
    </source>
</evidence>
<keyword evidence="7" id="KW-1185">Reference proteome</keyword>
<dbReference type="OrthoDB" id="9815356at2"/>
<dbReference type="PANTHER" id="PTHR42910:SF1">
    <property type="entry name" value="MAJOR FACILITATOR SUPERFAMILY (MFS) PROFILE DOMAIN-CONTAINING PROTEIN"/>
    <property type="match status" value="1"/>
</dbReference>
<feature type="transmembrane region" description="Helical" evidence="4">
    <location>
        <begin position="295"/>
        <end position="316"/>
    </location>
</feature>
<dbReference type="Gene3D" id="1.20.1250.20">
    <property type="entry name" value="MFS general substrate transporter like domains"/>
    <property type="match status" value="2"/>
</dbReference>
<feature type="domain" description="Major facilitator superfamily (MFS) profile" evidence="5">
    <location>
        <begin position="58"/>
        <end position="440"/>
    </location>
</feature>
<feature type="transmembrane region" description="Helical" evidence="4">
    <location>
        <begin position="348"/>
        <end position="366"/>
    </location>
</feature>
<dbReference type="EMBL" id="QYBC01000003">
    <property type="protein sequence ID" value="RYB06812.1"/>
    <property type="molecule type" value="Genomic_DNA"/>
</dbReference>
<keyword evidence="2 4" id="KW-1133">Transmembrane helix</keyword>
<gene>
    <name evidence="6" type="ORF">D3272_05540</name>
</gene>
<dbReference type="CDD" id="cd17324">
    <property type="entry name" value="MFS_NepI_like"/>
    <property type="match status" value="1"/>
</dbReference>
<keyword evidence="3 4" id="KW-0472">Membrane</keyword>
<dbReference type="Pfam" id="PF07690">
    <property type="entry name" value="MFS_1"/>
    <property type="match status" value="1"/>
</dbReference>
<evidence type="ECO:0000256" key="1">
    <source>
        <dbReference type="ARBA" id="ARBA00022692"/>
    </source>
</evidence>
<reference evidence="6 7" key="1">
    <citation type="submission" date="2018-09" db="EMBL/GenBank/DDBJ databases">
        <authorList>
            <person name="Grouzdev D.S."/>
            <person name="Krutkina M.S."/>
        </authorList>
    </citation>
    <scope>NUCLEOTIDE SEQUENCE [LARGE SCALE GENOMIC DNA]</scope>
    <source>
        <strain evidence="6 7">RmlP001</strain>
    </source>
</reference>
<evidence type="ECO:0000256" key="3">
    <source>
        <dbReference type="ARBA" id="ARBA00023136"/>
    </source>
</evidence>
<accession>A0A4Q2RG62</accession>
<feature type="transmembrane region" description="Helical" evidence="4">
    <location>
        <begin position="323"/>
        <end position="342"/>
    </location>
</feature>
<feature type="transmembrane region" description="Helical" evidence="4">
    <location>
        <begin position="123"/>
        <end position="142"/>
    </location>
</feature>
<dbReference type="InterPro" id="IPR011701">
    <property type="entry name" value="MFS"/>
</dbReference>
<evidence type="ECO:0000256" key="2">
    <source>
        <dbReference type="ARBA" id="ARBA00022989"/>
    </source>
</evidence>
<feature type="transmembrane region" description="Helical" evidence="4">
    <location>
        <begin position="96"/>
        <end position="116"/>
    </location>
</feature>
<dbReference type="GO" id="GO:0022857">
    <property type="term" value="F:transmembrane transporter activity"/>
    <property type="evidence" value="ECO:0007669"/>
    <property type="project" value="InterPro"/>
</dbReference>
<comment type="caution">
    <text evidence="6">The sequence shown here is derived from an EMBL/GenBank/DDBJ whole genome shotgun (WGS) entry which is preliminary data.</text>
</comment>
<name>A0A4Q2RG62_9HYPH</name>
<dbReference type="PANTHER" id="PTHR42910">
    <property type="entry name" value="TRANSPORTER SCO4007-RELATED"/>
    <property type="match status" value="1"/>
</dbReference>
<dbReference type="SUPFAM" id="SSF103473">
    <property type="entry name" value="MFS general substrate transporter"/>
    <property type="match status" value="1"/>
</dbReference>
<feature type="transmembrane region" description="Helical" evidence="4">
    <location>
        <begin position="185"/>
        <end position="203"/>
    </location>
</feature>
<feature type="transmembrane region" description="Helical" evidence="4">
    <location>
        <begin position="58"/>
        <end position="76"/>
    </location>
</feature>
<dbReference type="InterPro" id="IPR036259">
    <property type="entry name" value="MFS_trans_sf"/>
</dbReference>
<dbReference type="PROSITE" id="PS50850">
    <property type="entry name" value="MFS"/>
    <property type="match status" value="1"/>
</dbReference>
<dbReference type="AlphaFoldDB" id="A0A4Q2RG62"/>
<keyword evidence="1 4" id="KW-0812">Transmembrane</keyword>
<organism evidence="6 7">
    <name type="scientific">Lichenibacterium ramalinae</name>
    <dbReference type="NCBI Taxonomy" id="2316527"/>
    <lineage>
        <taxon>Bacteria</taxon>
        <taxon>Pseudomonadati</taxon>
        <taxon>Pseudomonadota</taxon>
        <taxon>Alphaproteobacteria</taxon>
        <taxon>Hyphomicrobiales</taxon>
        <taxon>Lichenihabitantaceae</taxon>
        <taxon>Lichenibacterium</taxon>
    </lineage>
</organism>
<sequence>MTPLERFHLRRIRSGSGSGAVSSAPVHQGEFEKADGPGALDDAVDTAVDDAAGPSSRLVAVLTLAAGALIANLYYAQPLVAAIGPSVGISRDLAGSIVSITQVGYGIGLFFIVSLADCVENKRLVLVTLGLTVLGLVGAATATGLTTFFAASLMVGVCSTGAQVLLPFVAHLIPAARRGRTVGKVMAGVLTGIMLARPIALFVSAALGWRAVFLISAAVLVAIGLSLLRMMPTYRPTSGTPYPRVLSSMLSVMRTMPAVRWRAAYQSLMFCAFNMFWTAAPLFLADRFHLGERGIGVFALAGCGGALVAPMAGRLADAGRSRVTTVAAMLVLMLSFLASRWATEGSAALIGLTLLAVLIDAAVQANQVVGQRVIYSVAAERRGRVNAIYMTLLFVGAPIGSVLGTATYHRGGWPATAGTGVAIGVAMLILVTLEQRPQRRSAASKVSEA</sequence>
<evidence type="ECO:0000313" key="7">
    <source>
        <dbReference type="Proteomes" id="UP000289411"/>
    </source>
</evidence>
<feature type="transmembrane region" description="Helical" evidence="4">
    <location>
        <begin position="263"/>
        <end position="283"/>
    </location>
</feature>
<dbReference type="InterPro" id="IPR020846">
    <property type="entry name" value="MFS_dom"/>
</dbReference>